<evidence type="ECO:0000313" key="2">
    <source>
        <dbReference type="EMBL" id="GIX70522.1"/>
    </source>
</evidence>
<gene>
    <name evidence="2" type="ORF">CEXT_538451</name>
</gene>
<accession>A0AAV4MDL4</accession>
<feature type="transmembrane region" description="Helical" evidence="1">
    <location>
        <begin position="47"/>
        <end position="68"/>
    </location>
</feature>
<proteinExistence type="predicted"/>
<evidence type="ECO:0000313" key="3">
    <source>
        <dbReference type="Proteomes" id="UP001054945"/>
    </source>
</evidence>
<evidence type="ECO:0000256" key="1">
    <source>
        <dbReference type="SAM" id="Phobius"/>
    </source>
</evidence>
<keyword evidence="3" id="KW-1185">Reference proteome</keyword>
<reference evidence="2 3" key="1">
    <citation type="submission" date="2021-06" db="EMBL/GenBank/DDBJ databases">
        <title>Caerostris extrusa draft genome.</title>
        <authorList>
            <person name="Kono N."/>
            <person name="Arakawa K."/>
        </authorList>
    </citation>
    <scope>NUCLEOTIDE SEQUENCE [LARGE SCALE GENOMIC DNA]</scope>
</reference>
<protein>
    <submittedName>
        <fullName evidence="2">Uncharacterized protein</fullName>
    </submittedName>
</protein>
<keyword evidence="1" id="KW-0472">Membrane</keyword>
<organism evidence="2 3">
    <name type="scientific">Caerostris extrusa</name>
    <name type="common">Bark spider</name>
    <name type="synonym">Caerostris bankana</name>
    <dbReference type="NCBI Taxonomy" id="172846"/>
    <lineage>
        <taxon>Eukaryota</taxon>
        <taxon>Metazoa</taxon>
        <taxon>Ecdysozoa</taxon>
        <taxon>Arthropoda</taxon>
        <taxon>Chelicerata</taxon>
        <taxon>Arachnida</taxon>
        <taxon>Araneae</taxon>
        <taxon>Araneomorphae</taxon>
        <taxon>Entelegynae</taxon>
        <taxon>Araneoidea</taxon>
        <taxon>Araneidae</taxon>
        <taxon>Caerostris</taxon>
    </lineage>
</organism>
<dbReference type="EMBL" id="BPLR01019683">
    <property type="protein sequence ID" value="GIX70522.1"/>
    <property type="molecule type" value="Genomic_DNA"/>
</dbReference>
<dbReference type="AlphaFoldDB" id="A0AAV4MDL4"/>
<keyword evidence="1" id="KW-1133">Transmembrane helix</keyword>
<dbReference type="Proteomes" id="UP001054945">
    <property type="component" value="Unassembled WGS sequence"/>
</dbReference>
<name>A0AAV4MDL4_CAEEX</name>
<sequence>MVFQSAVRTHSGGGELARGFECWCKSNCKKAQSLMTDRRYNCQRRGAAKYAVSLSLYLLFFLLLLTVLRRRSKRKSRCGRVN</sequence>
<comment type="caution">
    <text evidence="2">The sequence shown here is derived from an EMBL/GenBank/DDBJ whole genome shotgun (WGS) entry which is preliminary data.</text>
</comment>
<keyword evidence="1" id="KW-0812">Transmembrane</keyword>